<comment type="caution">
    <text evidence="4">The sequence shown here is derived from an EMBL/GenBank/DDBJ whole genome shotgun (WGS) entry which is preliminary data.</text>
</comment>
<dbReference type="Gene3D" id="3.30.360.10">
    <property type="entry name" value="Dihydrodipicolinate Reductase, domain 2"/>
    <property type="match status" value="1"/>
</dbReference>
<name>A0A975ZLJ7_9RHOB</name>
<gene>
    <name evidence="4" type="ORF">SAMN04487940_101344</name>
</gene>
<evidence type="ECO:0000259" key="3">
    <source>
        <dbReference type="Pfam" id="PF22725"/>
    </source>
</evidence>
<dbReference type="GO" id="GO:0000166">
    <property type="term" value="F:nucleotide binding"/>
    <property type="evidence" value="ECO:0007669"/>
    <property type="project" value="InterPro"/>
</dbReference>
<keyword evidence="5" id="KW-1185">Reference proteome</keyword>
<reference evidence="4 5" key="1">
    <citation type="submission" date="2016-10" db="EMBL/GenBank/DDBJ databases">
        <authorList>
            <person name="Varghese N."/>
            <person name="Submissions S."/>
        </authorList>
    </citation>
    <scope>NUCLEOTIDE SEQUENCE [LARGE SCALE GENOMIC DNA]</scope>
    <source>
        <strain evidence="4 5">FF3</strain>
    </source>
</reference>
<dbReference type="AlphaFoldDB" id="A0A975ZLJ7"/>
<dbReference type="GeneID" id="80816614"/>
<dbReference type="InterPro" id="IPR055170">
    <property type="entry name" value="GFO_IDH_MocA-like_dom"/>
</dbReference>
<dbReference type="EMBL" id="FNYY01000001">
    <property type="protein sequence ID" value="SEI59984.1"/>
    <property type="molecule type" value="Genomic_DNA"/>
</dbReference>
<keyword evidence="1" id="KW-0560">Oxidoreductase</keyword>
<dbReference type="InterPro" id="IPR000683">
    <property type="entry name" value="Gfo/Idh/MocA-like_OxRdtase_N"/>
</dbReference>
<dbReference type="InterPro" id="IPR050463">
    <property type="entry name" value="Gfo/Idh/MocA_oxidrdct_glycsds"/>
</dbReference>
<dbReference type="SUPFAM" id="SSF51735">
    <property type="entry name" value="NAD(P)-binding Rossmann-fold domains"/>
    <property type="match status" value="1"/>
</dbReference>
<protein>
    <submittedName>
        <fullName evidence="4">1,5-anhydro-D-fructose reductase (1,5-anhydro-D-mannitol-forming)</fullName>
    </submittedName>
</protein>
<dbReference type="Pfam" id="PF22725">
    <property type="entry name" value="GFO_IDH_MocA_C3"/>
    <property type="match status" value="1"/>
</dbReference>
<feature type="domain" description="Gfo/Idh/MocA-like oxidoreductase N-terminal" evidence="2">
    <location>
        <begin position="4"/>
        <end position="121"/>
    </location>
</feature>
<accession>A0A975ZLJ7</accession>
<dbReference type="Gene3D" id="3.40.50.720">
    <property type="entry name" value="NAD(P)-binding Rossmann-like Domain"/>
    <property type="match status" value="1"/>
</dbReference>
<dbReference type="InterPro" id="IPR036291">
    <property type="entry name" value="NAD(P)-bd_dom_sf"/>
</dbReference>
<sequence length="334" mass="35037">MIWALSGASTIASQYMIGALRAQEGGTVRWVVSGSEDHARRYAQSHDIPHSGTDLAAALEDPAVEAVYISSTNEKHHAQAMAAIAAGKHVLCEKPLALSVAEAAEMIAAARAAGVTLGVNHHLRHAGSHRAIREAIASGRLGRILSLRVFHAVHLPEHLRGWRLDNPAAGGGVIPDITVHNADTVRFLLQEDPASVIAESAVSGMGQGVEDSAMSVWSMPSGAMVFSHESFTHPHTTSGLEVHGTEGSLIARDVMAQDPKGALELITAAGRSALPFDTTSLYETAVRRFEAAARDGREASASGTDGLKSLMIALAVRDAAQSGTRQSLDYGVAS</sequence>
<dbReference type="Proteomes" id="UP000182932">
    <property type="component" value="Unassembled WGS sequence"/>
</dbReference>
<dbReference type="SUPFAM" id="SSF55347">
    <property type="entry name" value="Glyceraldehyde-3-phosphate dehydrogenase-like, C-terminal domain"/>
    <property type="match status" value="1"/>
</dbReference>
<proteinExistence type="predicted"/>
<dbReference type="PANTHER" id="PTHR43818:SF11">
    <property type="entry name" value="BCDNA.GH03377"/>
    <property type="match status" value="1"/>
</dbReference>
<evidence type="ECO:0000313" key="5">
    <source>
        <dbReference type="Proteomes" id="UP000182932"/>
    </source>
</evidence>
<organism evidence="4 5">
    <name type="scientific">Marinovum algicola</name>
    <dbReference type="NCBI Taxonomy" id="42444"/>
    <lineage>
        <taxon>Bacteria</taxon>
        <taxon>Pseudomonadati</taxon>
        <taxon>Pseudomonadota</taxon>
        <taxon>Alphaproteobacteria</taxon>
        <taxon>Rhodobacterales</taxon>
        <taxon>Roseobacteraceae</taxon>
        <taxon>Marinovum</taxon>
    </lineage>
</organism>
<evidence type="ECO:0000313" key="4">
    <source>
        <dbReference type="EMBL" id="SEI59984.1"/>
    </source>
</evidence>
<dbReference type="PANTHER" id="PTHR43818">
    <property type="entry name" value="BCDNA.GH03377"/>
    <property type="match status" value="1"/>
</dbReference>
<evidence type="ECO:0000256" key="1">
    <source>
        <dbReference type="ARBA" id="ARBA00023002"/>
    </source>
</evidence>
<dbReference type="RefSeq" id="WP_074834522.1">
    <property type="nucleotide sequence ID" value="NZ_CATLTK010000069.1"/>
</dbReference>
<evidence type="ECO:0000259" key="2">
    <source>
        <dbReference type="Pfam" id="PF01408"/>
    </source>
</evidence>
<feature type="domain" description="GFO/IDH/MocA-like oxidoreductase" evidence="3">
    <location>
        <begin position="129"/>
        <end position="249"/>
    </location>
</feature>
<dbReference type="Pfam" id="PF01408">
    <property type="entry name" value="GFO_IDH_MocA"/>
    <property type="match status" value="1"/>
</dbReference>
<dbReference type="GO" id="GO:0016491">
    <property type="term" value="F:oxidoreductase activity"/>
    <property type="evidence" value="ECO:0007669"/>
    <property type="project" value="UniProtKB-KW"/>
</dbReference>